<dbReference type="GO" id="GO:0016887">
    <property type="term" value="F:ATP hydrolysis activity"/>
    <property type="evidence" value="ECO:0007669"/>
    <property type="project" value="InterPro"/>
</dbReference>
<dbReference type="GO" id="GO:0006298">
    <property type="term" value="P:mismatch repair"/>
    <property type="evidence" value="ECO:0007669"/>
    <property type="project" value="InterPro"/>
</dbReference>
<dbReference type="InterPro" id="IPR038973">
    <property type="entry name" value="MutL/Mlh/Pms-like"/>
</dbReference>
<dbReference type="Gene3D" id="3.30.1370.100">
    <property type="entry name" value="MutL, C-terminal domain, regulatory subdomain"/>
    <property type="match status" value="1"/>
</dbReference>
<reference evidence="1 2" key="1">
    <citation type="submission" date="2016-02" db="EMBL/GenBank/DDBJ databases">
        <title>Genome analysis of coral dinoflagellate symbionts highlights evolutionary adaptations to a symbiotic lifestyle.</title>
        <authorList>
            <person name="Aranda M."/>
            <person name="Li Y."/>
            <person name="Liew Y.J."/>
            <person name="Baumgarten S."/>
            <person name="Simakov O."/>
            <person name="Wilson M."/>
            <person name="Piel J."/>
            <person name="Ashoor H."/>
            <person name="Bougouffa S."/>
            <person name="Bajic V.B."/>
            <person name="Ryu T."/>
            <person name="Ravasi T."/>
            <person name="Bayer T."/>
            <person name="Micklem G."/>
            <person name="Kim H."/>
            <person name="Bhak J."/>
            <person name="Lajeunesse T.C."/>
            <person name="Voolstra C.R."/>
        </authorList>
    </citation>
    <scope>NUCLEOTIDE SEQUENCE [LARGE SCALE GENOMIC DNA]</scope>
    <source>
        <strain evidence="1 2">CCMP2467</strain>
    </source>
</reference>
<sequence>MNERVTQTVGVELERLQRQALAEDSQEAVASVQVHGSGACLALAKEEARWLHKYKAHAERWGFRWRGRALDGSSLPDEIVVTHVPNILGTMLAPRDLKAVLAAADASRVDGKPAYPPVVLHILAFKACRGAIKFGDPLSQVQMQKLIRELGSCKFPFQCAHGRPTVFPLVMGLLSSRSNTSMPPPLQGVLSEHSNLCTKVTAKRRGK</sequence>
<dbReference type="SUPFAM" id="SSF118116">
    <property type="entry name" value="DNA mismatch repair protein MutL"/>
    <property type="match status" value="1"/>
</dbReference>
<accession>A0A1Q9DM31</accession>
<dbReference type="EMBL" id="LSRX01000474">
    <property type="protein sequence ID" value="OLP96244.1"/>
    <property type="molecule type" value="Genomic_DNA"/>
</dbReference>
<dbReference type="PANTHER" id="PTHR10073:SF47">
    <property type="entry name" value="DNA MISMATCH REPAIR PROTEIN MLH3"/>
    <property type="match status" value="1"/>
</dbReference>
<organism evidence="1 2">
    <name type="scientific">Symbiodinium microadriaticum</name>
    <name type="common">Dinoflagellate</name>
    <name type="synonym">Zooxanthella microadriatica</name>
    <dbReference type="NCBI Taxonomy" id="2951"/>
    <lineage>
        <taxon>Eukaryota</taxon>
        <taxon>Sar</taxon>
        <taxon>Alveolata</taxon>
        <taxon>Dinophyceae</taxon>
        <taxon>Suessiales</taxon>
        <taxon>Symbiodiniaceae</taxon>
        <taxon>Symbiodinium</taxon>
    </lineage>
</organism>
<dbReference type="GO" id="GO:0140664">
    <property type="term" value="F:ATP-dependent DNA damage sensor activity"/>
    <property type="evidence" value="ECO:0007669"/>
    <property type="project" value="InterPro"/>
</dbReference>
<gene>
    <name evidence="1" type="primary">MLH3</name>
    <name evidence="1" type="ORF">AK812_SmicGene21525</name>
</gene>
<dbReference type="InterPro" id="IPR037198">
    <property type="entry name" value="MutL_C_sf"/>
</dbReference>
<dbReference type="InterPro" id="IPR042121">
    <property type="entry name" value="MutL_C_regsub"/>
</dbReference>
<proteinExistence type="predicted"/>
<dbReference type="GO" id="GO:0032300">
    <property type="term" value="C:mismatch repair complex"/>
    <property type="evidence" value="ECO:0007669"/>
    <property type="project" value="InterPro"/>
</dbReference>
<dbReference type="InterPro" id="IPR042120">
    <property type="entry name" value="MutL_C_dimsub"/>
</dbReference>
<keyword evidence="2" id="KW-1185">Reference proteome</keyword>
<evidence type="ECO:0000313" key="2">
    <source>
        <dbReference type="Proteomes" id="UP000186817"/>
    </source>
</evidence>
<evidence type="ECO:0000313" key="1">
    <source>
        <dbReference type="EMBL" id="OLP96244.1"/>
    </source>
</evidence>
<dbReference type="AlphaFoldDB" id="A0A1Q9DM31"/>
<dbReference type="OrthoDB" id="442233at2759"/>
<protein>
    <submittedName>
        <fullName evidence="1">DNA mismatch repair protein MLH3</fullName>
    </submittedName>
</protein>
<comment type="caution">
    <text evidence="1">The sequence shown here is derived from an EMBL/GenBank/DDBJ whole genome shotgun (WGS) entry which is preliminary data.</text>
</comment>
<dbReference type="Gene3D" id="3.30.1540.20">
    <property type="entry name" value="MutL, C-terminal domain, dimerisation subdomain"/>
    <property type="match status" value="1"/>
</dbReference>
<name>A0A1Q9DM31_SYMMI</name>
<dbReference type="PANTHER" id="PTHR10073">
    <property type="entry name" value="DNA MISMATCH REPAIR PROTEIN MLH, PMS, MUTL"/>
    <property type="match status" value="1"/>
</dbReference>
<dbReference type="Proteomes" id="UP000186817">
    <property type="component" value="Unassembled WGS sequence"/>
</dbReference>